<evidence type="ECO:0000259" key="1">
    <source>
        <dbReference type="Pfam" id="PF00814"/>
    </source>
</evidence>
<dbReference type="InterPro" id="IPR000905">
    <property type="entry name" value="Gcp-like_dom"/>
</dbReference>
<dbReference type="NCBIfam" id="TIGR03725">
    <property type="entry name" value="T6A_YeaZ"/>
    <property type="match status" value="1"/>
</dbReference>
<gene>
    <name evidence="2" type="ORF">SDC9_154768</name>
</gene>
<comment type="caution">
    <text evidence="2">The sequence shown here is derived from an EMBL/GenBank/DDBJ whole genome shotgun (WGS) entry which is preliminary data.</text>
</comment>
<dbReference type="EMBL" id="VSSQ01053466">
    <property type="protein sequence ID" value="MPN07498.1"/>
    <property type="molecule type" value="Genomic_DNA"/>
</dbReference>
<dbReference type="InterPro" id="IPR022496">
    <property type="entry name" value="T6A_TsaB"/>
</dbReference>
<proteinExistence type="predicted"/>
<reference evidence="2" key="1">
    <citation type="submission" date="2019-08" db="EMBL/GenBank/DDBJ databases">
        <authorList>
            <person name="Kucharzyk K."/>
            <person name="Murdoch R.W."/>
            <person name="Higgins S."/>
            <person name="Loffler F."/>
        </authorList>
    </citation>
    <scope>NUCLEOTIDE SEQUENCE</scope>
</reference>
<dbReference type="AlphaFoldDB" id="A0A645EZL2"/>
<organism evidence="2">
    <name type="scientific">bioreactor metagenome</name>
    <dbReference type="NCBI Taxonomy" id="1076179"/>
    <lineage>
        <taxon>unclassified sequences</taxon>
        <taxon>metagenomes</taxon>
        <taxon>ecological metagenomes</taxon>
    </lineage>
</organism>
<evidence type="ECO:0000313" key="2">
    <source>
        <dbReference type="EMBL" id="MPN07498.1"/>
    </source>
</evidence>
<dbReference type="PANTHER" id="PTHR11735">
    <property type="entry name" value="TRNA N6-ADENOSINE THREONYLCARBAMOYLTRANSFERASE"/>
    <property type="match status" value="1"/>
</dbReference>
<name>A0A645EZL2_9ZZZZ</name>
<dbReference type="SUPFAM" id="SSF53067">
    <property type="entry name" value="Actin-like ATPase domain"/>
    <property type="match status" value="1"/>
</dbReference>
<sequence>MSQIILGIDCCTRWTNLGLAVDGVILSEMNLNIGRQQASKLPELVEHMLTMQNIVLEDISAVALTVGPGYFTGVRVGIAYGCALAKGLDIPVIPLSTLEVMAYSASKFGITAVPLVWAGRGGVYAAAYCGEDDGLQKELIHPSFFEIDDIRGEISRLHNEQDNNVCCLCDDVKRIAELFSETPEYPLVHCIVSGGILAYLGTQYKAREVSPEQVRPLYLRDPDFGTFQKNIKNK</sequence>
<dbReference type="PANTHER" id="PTHR11735:SF11">
    <property type="entry name" value="TRNA THREONYLCARBAMOYLADENOSINE BIOSYNTHESIS PROTEIN TSAB"/>
    <property type="match status" value="1"/>
</dbReference>
<accession>A0A645EZL2</accession>
<protein>
    <recommendedName>
        <fullName evidence="1">Gcp-like domain-containing protein</fullName>
    </recommendedName>
</protein>
<dbReference type="Pfam" id="PF00814">
    <property type="entry name" value="TsaD"/>
    <property type="match status" value="1"/>
</dbReference>
<dbReference type="Gene3D" id="3.30.420.40">
    <property type="match status" value="2"/>
</dbReference>
<dbReference type="InterPro" id="IPR043129">
    <property type="entry name" value="ATPase_NBD"/>
</dbReference>
<dbReference type="GO" id="GO:0005829">
    <property type="term" value="C:cytosol"/>
    <property type="evidence" value="ECO:0007669"/>
    <property type="project" value="TreeGrafter"/>
</dbReference>
<feature type="domain" description="Gcp-like" evidence="1">
    <location>
        <begin position="35"/>
        <end position="128"/>
    </location>
</feature>
<dbReference type="GO" id="GO:0002949">
    <property type="term" value="P:tRNA threonylcarbamoyladenosine modification"/>
    <property type="evidence" value="ECO:0007669"/>
    <property type="project" value="InterPro"/>
</dbReference>